<sequence>MPTTTRAQTIREAIATSAEPHHAIASEDQIGESIEQRRSTGSKKSSKSSLRSRYPDTPPRFVIDLSLPPEQRYLEVCVAFQQEISDLTPLFDEVVGGMLQAVPLIWLHRACRLLLRGIYDMEENKELKGISKATGVAMYLLVCFNVLLDLFMGCSSGGAAIRDGDTGVKMLHFRTLDWGMPSLRKIVVHLDFVTQEGGPIVASSLTYAGYVGVLTGVKKDLSMSLNFRPNRLEKGKWTADFKYYWHLAMVLLGRRRSISSELRRFLLPKPSKQDGKEKEKDVSWSSPKYSEIIEEVKCSGRKPLQTTACYLCFSNGQETTVFEKDYSTAVVRSSNELIVITNNDLEAESANSTSREQTSQYVGALQEILDEAQDRRKCAGDNYNAMRADAAKRHRLASVEGGDSSRLLDVEHIVRLVQMYPTTNEETHFACVMDPKEGKVVWCRRWVKPISHAWIREHWSPTNLNGKISITKPSTNKRSFEPSTFDDFDSENVDPAMFDSPPKKTKSDAAKPFTFSMTSAKSMPPPSAFPSRMSTPVRGNIPSPRTPLTAPAGRSPKRKIAGLKQNRRVSAPFSRIDPPSFASRGGSTLPFSLDAALSGTFSTPTVTKSAGATIQESMPKNWFFDIYEDTAEEEAANLMEHSTLTLDLSSDDEGVVKQKDDRGKENTPPEGYDAPTASRSPVEGVAPRQIKKTDIVRKKIVVDEMDDGARSPLSDLETEPFIPEGLTKDSHVIIDGEIEKPKGLGMDLKDLFATPVEKEDVVDMGDVKGEIIVWEDA</sequence>
<feature type="region of interest" description="Disordered" evidence="2">
    <location>
        <begin position="16"/>
        <end position="55"/>
    </location>
</feature>
<dbReference type="STRING" id="321146.A0A139GUI9"/>
<dbReference type="GO" id="GO:0017040">
    <property type="term" value="F:N-acylsphingosine amidohydrolase activity"/>
    <property type="evidence" value="ECO:0007669"/>
    <property type="project" value="UniProtKB-EC"/>
</dbReference>
<evidence type="ECO:0000256" key="2">
    <source>
        <dbReference type="SAM" id="MobiDB-lite"/>
    </source>
</evidence>
<dbReference type="PANTHER" id="PTHR28583">
    <property type="entry name" value="ACID AMIDASE"/>
    <property type="match status" value="1"/>
</dbReference>
<dbReference type="Pfam" id="PF15508">
    <property type="entry name" value="NAAA-beta"/>
    <property type="match status" value="1"/>
</dbReference>
<comment type="caution">
    <text evidence="4">The sequence shown here is derived from an EMBL/GenBank/DDBJ whole genome shotgun (WGS) entry which is preliminary data.</text>
</comment>
<protein>
    <recommendedName>
        <fullName evidence="1">ceramidase</fullName>
        <ecNumber evidence="1">3.5.1.23</ecNumber>
    </recommendedName>
</protein>
<feature type="domain" description="Acid ceramidase N-terminal" evidence="3">
    <location>
        <begin position="57"/>
        <end position="116"/>
    </location>
</feature>
<reference evidence="4 5" key="1">
    <citation type="submission" date="2015-07" db="EMBL/GenBank/DDBJ databases">
        <title>Comparative genomics of the Sigatoka disease complex on banana suggests a link between parallel evolutionary changes in Pseudocercospora fijiensis and Pseudocercospora eumusae and increased virulence on the banana host.</title>
        <authorList>
            <person name="Chang T.-C."/>
            <person name="Salvucci A."/>
            <person name="Crous P.W."/>
            <person name="Stergiopoulos I."/>
        </authorList>
    </citation>
    <scope>NUCLEOTIDE SEQUENCE [LARGE SCALE GENOMIC DNA]</scope>
    <source>
        <strain evidence="4 5">CBS 114824</strain>
    </source>
</reference>
<feature type="region of interest" description="Disordered" evidence="2">
    <location>
        <begin position="473"/>
        <end position="493"/>
    </location>
</feature>
<dbReference type="InterPro" id="IPR029130">
    <property type="entry name" value="Acid_ceramidase_N"/>
</dbReference>
<evidence type="ECO:0000256" key="1">
    <source>
        <dbReference type="ARBA" id="ARBA00011891"/>
    </source>
</evidence>
<proteinExistence type="predicted"/>
<evidence type="ECO:0000259" key="3">
    <source>
        <dbReference type="Pfam" id="PF15508"/>
    </source>
</evidence>
<gene>
    <name evidence="4" type="ORF">AC578_10455</name>
</gene>
<dbReference type="OrthoDB" id="5273684at2759"/>
<dbReference type="Proteomes" id="UP000070133">
    <property type="component" value="Unassembled WGS sequence"/>
</dbReference>
<dbReference type="AlphaFoldDB" id="A0A139GUI9"/>
<organism evidence="4 5">
    <name type="scientific">Pseudocercospora eumusae</name>
    <dbReference type="NCBI Taxonomy" id="321146"/>
    <lineage>
        <taxon>Eukaryota</taxon>
        <taxon>Fungi</taxon>
        <taxon>Dikarya</taxon>
        <taxon>Ascomycota</taxon>
        <taxon>Pezizomycotina</taxon>
        <taxon>Dothideomycetes</taxon>
        <taxon>Dothideomycetidae</taxon>
        <taxon>Mycosphaerellales</taxon>
        <taxon>Mycosphaerellaceae</taxon>
        <taxon>Pseudocercospora</taxon>
    </lineage>
</organism>
<feature type="region of interest" description="Disordered" evidence="2">
    <location>
        <begin position="536"/>
        <end position="557"/>
    </location>
</feature>
<evidence type="ECO:0000313" key="5">
    <source>
        <dbReference type="Proteomes" id="UP000070133"/>
    </source>
</evidence>
<accession>A0A139GUI9</accession>
<dbReference type="EC" id="3.5.1.23" evidence="1"/>
<keyword evidence="5" id="KW-1185">Reference proteome</keyword>
<feature type="compositionally biased region" description="Basic and acidic residues" evidence="2">
    <location>
        <begin position="654"/>
        <end position="667"/>
    </location>
</feature>
<feature type="region of interest" description="Disordered" evidence="2">
    <location>
        <begin position="644"/>
        <end position="688"/>
    </location>
</feature>
<evidence type="ECO:0000313" key="4">
    <source>
        <dbReference type="EMBL" id="KXS93847.1"/>
    </source>
</evidence>
<dbReference type="EMBL" id="LFZN01000376">
    <property type="protein sequence ID" value="KXS93847.1"/>
    <property type="molecule type" value="Genomic_DNA"/>
</dbReference>
<name>A0A139GUI9_9PEZI</name>
<dbReference type="PANTHER" id="PTHR28583:SF1">
    <property type="entry name" value="ACID CERAMIDASE"/>
    <property type="match status" value="1"/>
</dbReference>